<comment type="caution">
    <text evidence="3">The sequence shown here is derived from an EMBL/GenBank/DDBJ whole genome shotgun (WGS) entry which is preliminary data.</text>
</comment>
<keyword evidence="4" id="KW-1185">Reference proteome</keyword>
<accession>A0A9D4V3R0</accession>
<dbReference type="Proteomes" id="UP000886520">
    <property type="component" value="Chromosome 6"/>
</dbReference>
<dbReference type="PANTHER" id="PTHR47676">
    <property type="entry name" value="OS01G0225100 PROTEIN"/>
    <property type="match status" value="1"/>
</dbReference>
<dbReference type="Pfam" id="PF08590">
    <property type="entry name" value="DUF1771"/>
    <property type="match status" value="1"/>
</dbReference>
<evidence type="ECO:0000313" key="3">
    <source>
        <dbReference type="EMBL" id="KAI5079009.1"/>
    </source>
</evidence>
<reference evidence="3" key="1">
    <citation type="submission" date="2021-01" db="EMBL/GenBank/DDBJ databases">
        <title>Adiantum capillus-veneris genome.</title>
        <authorList>
            <person name="Fang Y."/>
            <person name="Liao Q."/>
        </authorList>
    </citation>
    <scope>NUCLEOTIDE SEQUENCE</scope>
    <source>
        <strain evidence="3">H3</strain>
        <tissue evidence="3">Leaf</tissue>
    </source>
</reference>
<dbReference type="AlphaFoldDB" id="A0A9D4V3R0"/>
<dbReference type="InterPro" id="IPR055319">
    <property type="entry name" value="At5g58720-like"/>
</dbReference>
<dbReference type="InterPro" id="IPR036063">
    <property type="entry name" value="Smr_dom_sf"/>
</dbReference>
<evidence type="ECO:0000313" key="4">
    <source>
        <dbReference type="Proteomes" id="UP000886520"/>
    </source>
</evidence>
<organism evidence="3 4">
    <name type="scientific">Adiantum capillus-veneris</name>
    <name type="common">Maidenhair fern</name>
    <dbReference type="NCBI Taxonomy" id="13818"/>
    <lineage>
        <taxon>Eukaryota</taxon>
        <taxon>Viridiplantae</taxon>
        <taxon>Streptophyta</taxon>
        <taxon>Embryophyta</taxon>
        <taxon>Tracheophyta</taxon>
        <taxon>Polypodiopsida</taxon>
        <taxon>Polypodiidae</taxon>
        <taxon>Polypodiales</taxon>
        <taxon>Pteridineae</taxon>
        <taxon>Pteridaceae</taxon>
        <taxon>Vittarioideae</taxon>
        <taxon>Adiantum</taxon>
    </lineage>
</organism>
<feature type="non-terminal residue" evidence="3">
    <location>
        <position position="687"/>
    </location>
</feature>
<dbReference type="EMBL" id="JABFUD020000006">
    <property type="protein sequence ID" value="KAI5079009.1"/>
    <property type="molecule type" value="Genomic_DNA"/>
</dbReference>
<sequence length="687" mass="75956">GISLTSINGAWVVAQTRERLAMPNETSDHEGDALQGLLDAFPSAPLELIASAYIQARSDEKLAAEIIAFSLDGISSEPSGNGVWSGAPHVSHNKTSSKSLKLASHPALSRSRGPCAPTLEEYFPSSSKENAWIKPLSQCLQEDMMLQNQSKEMQLPVSSVEFPSLEKKASNGKGQRLCCSDILQPLGSRGQSVSRASATFGLVSSARNSNRSDNRQKDKDSLKQSKQSNQQAIKAEGASLWPTETEASLLSMLGEDFNLDIEAVRDVLGYFNGNIQKSFEALQQLNSSSSSNDRAHTEVSTLGTLNQTKSSLLEDFKEVAAVGSMVETGEISSMTNVENCSTMNSHTLETYYAFEKAILKHENSSMKWVVERLCDKYPHAEVATLLEVLRATNFNLNDAEKMLQEACLHEGSPGAEERKDPCQLAKTILESLFSGLKEVVVDCEEKCKKNITRQMKETAAKAVEVPKWKAVTSAELSMLEDEERIEERKLSDVDQLNKLVKGSALATSSKEEGRSSYGDWDDYERHQASAKQHWKTMQSYLTAATAAYASSDFHKAELLTEKGNIYKQLSMEAKERANTFLLGIKSRQSESDFTLDLQEQHIPEALQLLRLHLKSFSSIPSCDTFTVVTGCLENPKAGHKRIKQEVVGYLETKGYKWVETTPFCLQIQMRETRHMEGTRTGCDGLSK</sequence>
<feature type="compositionally biased region" description="Basic and acidic residues" evidence="1">
    <location>
        <begin position="210"/>
        <end position="223"/>
    </location>
</feature>
<evidence type="ECO:0000259" key="2">
    <source>
        <dbReference type="SMART" id="SM01162"/>
    </source>
</evidence>
<feature type="region of interest" description="Disordered" evidence="1">
    <location>
        <begin position="204"/>
        <end position="238"/>
    </location>
</feature>
<evidence type="ECO:0000256" key="1">
    <source>
        <dbReference type="SAM" id="MobiDB-lite"/>
    </source>
</evidence>
<dbReference type="InterPro" id="IPR013899">
    <property type="entry name" value="DUF1771"/>
</dbReference>
<protein>
    <recommendedName>
        <fullName evidence="2">DUF1771 domain-containing protein</fullName>
    </recommendedName>
</protein>
<dbReference type="PANTHER" id="PTHR47676:SF1">
    <property type="entry name" value="SMR DOMAIN-CONTAINING PROTEIN"/>
    <property type="match status" value="1"/>
</dbReference>
<dbReference type="SMART" id="SM01162">
    <property type="entry name" value="DUF1771"/>
    <property type="match status" value="1"/>
</dbReference>
<proteinExistence type="predicted"/>
<feature type="domain" description="DUF1771" evidence="2">
    <location>
        <begin position="522"/>
        <end position="587"/>
    </location>
</feature>
<dbReference type="OrthoDB" id="3231855at2759"/>
<dbReference type="Gene3D" id="3.30.1370.110">
    <property type="match status" value="1"/>
</dbReference>
<gene>
    <name evidence="3" type="ORF">GOP47_0006680</name>
</gene>
<name>A0A9D4V3R0_ADICA</name>
<feature type="region of interest" description="Disordered" evidence="1">
    <location>
        <begin position="90"/>
        <end position="111"/>
    </location>
</feature>